<dbReference type="Proteomes" id="UP001224845">
    <property type="component" value="Unassembled WGS sequence"/>
</dbReference>
<protein>
    <recommendedName>
        <fullName evidence="3">Methyltransferase domain-containing protein</fullName>
    </recommendedName>
</protein>
<dbReference type="AlphaFoldDB" id="A0AAW8ECR7"/>
<dbReference type="InterPro" id="IPR029063">
    <property type="entry name" value="SAM-dependent_MTases_sf"/>
</dbReference>
<accession>A0AAW8ECR7</accession>
<name>A0AAW8ECR7_VARPD</name>
<evidence type="ECO:0000313" key="1">
    <source>
        <dbReference type="EMBL" id="MDP9970602.1"/>
    </source>
</evidence>
<evidence type="ECO:0000313" key="2">
    <source>
        <dbReference type="Proteomes" id="UP001224845"/>
    </source>
</evidence>
<comment type="caution">
    <text evidence="1">The sequence shown here is derived from an EMBL/GenBank/DDBJ whole genome shotgun (WGS) entry which is preliminary data.</text>
</comment>
<sequence length="224" mass="25954">MIRDAYAEQFNLTRHDYLASLDMVTWLRHYHVVRDLLAAAPRAVLEVGAGDGVVRRCVLPMVESYTVFDINARLQPDHVGDLKIGDPALTHRFDAVVATEVMEHLPFSDFPACLANLHAWLQRDGRAFVSLPHRQSSFAVLTPRQKFRTWRFPNGLLSLSEAYNRFIRRRIWIDPHHCWEIGDGRVKFSDVERCFVEAGFRPLKCLALPYCDYWILAKAEEVFR</sequence>
<evidence type="ECO:0008006" key="3">
    <source>
        <dbReference type="Google" id="ProtNLM"/>
    </source>
</evidence>
<dbReference type="Gene3D" id="3.40.50.150">
    <property type="entry name" value="Vaccinia Virus protein VP39"/>
    <property type="match status" value="1"/>
</dbReference>
<dbReference type="EMBL" id="JAUSRV010000004">
    <property type="protein sequence ID" value="MDP9970602.1"/>
    <property type="molecule type" value="Genomic_DNA"/>
</dbReference>
<dbReference type="Pfam" id="PF13489">
    <property type="entry name" value="Methyltransf_23"/>
    <property type="match status" value="1"/>
</dbReference>
<proteinExistence type="predicted"/>
<dbReference type="SUPFAM" id="SSF53335">
    <property type="entry name" value="S-adenosyl-L-methionine-dependent methyltransferases"/>
    <property type="match status" value="1"/>
</dbReference>
<dbReference type="RefSeq" id="WP_307593299.1">
    <property type="nucleotide sequence ID" value="NZ_CAXUQE020000001.1"/>
</dbReference>
<reference evidence="1" key="1">
    <citation type="submission" date="2023-07" db="EMBL/GenBank/DDBJ databases">
        <title>Sorghum-associated microbial communities from plants grown in Nebraska, USA.</title>
        <authorList>
            <person name="Schachtman D."/>
        </authorList>
    </citation>
    <scope>NUCLEOTIDE SEQUENCE</scope>
    <source>
        <strain evidence="1">DS3315</strain>
    </source>
</reference>
<organism evidence="1 2">
    <name type="scientific">Variovorax paradoxus</name>
    <dbReference type="NCBI Taxonomy" id="34073"/>
    <lineage>
        <taxon>Bacteria</taxon>
        <taxon>Pseudomonadati</taxon>
        <taxon>Pseudomonadota</taxon>
        <taxon>Betaproteobacteria</taxon>
        <taxon>Burkholderiales</taxon>
        <taxon>Comamonadaceae</taxon>
        <taxon>Variovorax</taxon>
    </lineage>
</organism>
<gene>
    <name evidence="1" type="ORF">J2W39_001835</name>
</gene>